<reference evidence="8" key="2">
    <citation type="submission" date="2020-09" db="EMBL/GenBank/DDBJ databases">
        <authorList>
            <person name="Sun Q."/>
            <person name="Zhou Y."/>
        </authorList>
    </citation>
    <scope>NUCLEOTIDE SEQUENCE</scope>
    <source>
        <strain evidence="8">CGMCC 1.15880</strain>
    </source>
</reference>
<dbReference type="InterPro" id="IPR055132">
    <property type="entry name" value="RNase_J_b_CASP"/>
</dbReference>
<dbReference type="SUPFAM" id="SSF56281">
    <property type="entry name" value="Metallo-hydrolase/oxidoreductase"/>
    <property type="match status" value="1"/>
</dbReference>
<dbReference type="Pfam" id="PF00753">
    <property type="entry name" value="Lactamase_B"/>
    <property type="match status" value="1"/>
</dbReference>
<keyword evidence="9" id="KW-1185">Reference proteome</keyword>
<dbReference type="PANTHER" id="PTHR43694:SF1">
    <property type="entry name" value="RIBONUCLEASE J"/>
    <property type="match status" value="1"/>
</dbReference>
<feature type="domain" description="Metallo-beta-lactamase" evidence="7">
    <location>
        <begin position="19"/>
        <end position="219"/>
    </location>
</feature>
<gene>
    <name evidence="8" type="ORF">GCM10011498_23560</name>
</gene>
<dbReference type="SMART" id="SM00849">
    <property type="entry name" value="Lactamase_B"/>
    <property type="match status" value="1"/>
</dbReference>
<accession>A0A916VRE5</accession>
<keyword evidence="2" id="KW-0479">Metal-binding</keyword>
<dbReference type="Pfam" id="PF07521">
    <property type="entry name" value="RMMBL"/>
    <property type="match status" value="1"/>
</dbReference>
<dbReference type="PANTHER" id="PTHR43694">
    <property type="entry name" value="RIBONUCLEASE J"/>
    <property type="match status" value="1"/>
</dbReference>
<evidence type="ECO:0000256" key="5">
    <source>
        <dbReference type="ARBA" id="ARBA00022839"/>
    </source>
</evidence>
<evidence type="ECO:0000256" key="1">
    <source>
        <dbReference type="ARBA" id="ARBA00022722"/>
    </source>
</evidence>
<organism evidence="8 9">
    <name type="scientific">Neptunicoccus cionae</name>
    <dbReference type="NCBI Taxonomy" id="2035344"/>
    <lineage>
        <taxon>Bacteria</taxon>
        <taxon>Pseudomonadati</taxon>
        <taxon>Pseudomonadota</taxon>
        <taxon>Alphaproteobacteria</taxon>
        <taxon>Rhodobacterales</taxon>
        <taxon>Paracoccaceae</taxon>
        <taxon>Neptunicoccus</taxon>
    </lineage>
</organism>
<evidence type="ECO:0000256" key="6">
    <source>
        <dbReference type="ARBA" id="ARBA00022884"/>
    </source>
</evidence>
<dbReference type="InterPro" id="IPR001279">
    <property type="entry name" value="Metallo-B-lactamas"/>
</dbReference>
<keyword evidence="4" id="KW-0862">Zinc</keyword>
<dbReference type="Gene3D" id="3.10.20.580">
    <property type="match status" value="1"/>
</dbReference>
<dbReference type="GO" id="GO:0003723">
    <property type="term" value="F:RNA binding"/>
    <property type="evidence" value="ECO:0007669"/>
    <property type="project" value="UniProtKB-KW"/>
</dbReference>
<evidence type="ECO:0000313" key="8">
    <source>
        <dbReference type="EMBL" id="GGA22096.1"/>
    </source>
</evidence>
<comment type="caution">
    <text evidence="8">The sequence shown here is derived from an EMBL/GenBank/DDBJ whole genome shotgun (WGS) entry which is preliminary data.</text>
</comment>
<dbReference type="AlphaFoldDB" id="A0A916VRE5"/>
<dbReference type="Gene3D" id="3.60.15.10">
    <property type="entry name" value="Ribonuclease Z/Hydroxyacylglutathione hydrolase-like"/>
    <property type="match status" value="1"/>
</dbReference>
<dbReference type="Pfam" id="PF17770">
    <property type="entry name" value="RNase_J_C"/>
    <property type="match status" value="1"/>
</dbReference>
<sequence>MSKSERLIFLPLGGAGEIGMNMYLYGYGPKGKERYILVDVGVTFPTMDGTPGVDLIMADTAYIEARADRLEAIFITHAHEDHIGALGLLYGRLGVPVYTRKFTGAVARAKMEEHGQDIDRIEVIGSYPEMVELGPFKVGFMPVSHSIPEASGLVIDTPKGRIVHTGDFKLDPDPIVGEAYNPALYREIAKDGVQALVCDSTNVFSPLAGRSEAGLGGNITQMMKEATGMVVATTFASNVARLKTLAQAGVDSGRSVVVLGRAMKKMLGYANFAGLIDNFPPTLDIEDARDVPRENLMLLVTGSQGERRAASAQLANGKYLGMELREGDTFLFSSKTIPGNEIGVGRIMNSFSEMGVKVIDDNGGMYHVSGHANRPDLEEIHGIFKPKMLVPMHGEHRHLRAHAELAESKGIQAVIAGNGAMVDLGGDAPKVVESIETGRLYLDGKQLIGAYDGVVLERMRMALRGTVVVSLLLEDNQQIGESWAEVLGLPETDSNSPSLQETLEREIDGELSGAKRNLLASDEQLEKLVLRTVSRVCKDLTGKKPVAKVLINRLVD</sequence>
<dbReference type="InterPro" id="IPR041636">
    <property type="entry name" value="RNase_J_C"/>
</dbReference>
<keyword evidence="3 8" id="KW-0378">Hydrolase</keyword>
<evidence type="ECO:0000256" key="3">
    <source>
        <dbReference type="ARBA" id="ARBA00022801"/>
    </source>
</evidence>
<dbReference type="Proteomes" id="UP000628017">
    <property type="component" value="Unassembled WGS sequence"/>
</dbReference>
<evidence type="ECO:0000256" key="2">
    <source>
        <dbReference type="ARBA" id="ARBA00022723"/>
    </source>
</evidence>
<dbReference type="EMBL" id="BMKA01000003">
    <property type="protein sequence ID" value="GGA22096.1"/>
    <property type="molecule type" value="Genomic_DNA"/>
</dbReference>
<evidence type="ECO:0000313" key="9">
    <source>
        <dbReference type="Proteomes" id="UP000628017"/>
    </source>
</evidence>
<dbReference type="InterPro" id="IPR042173">
    <property type="entry name" value="RNase_J_2"/>
</dbReference>
<protein>
    <submittedName>
        <fullName evidence="8">MBL fold hydrolase</fullName>
    </submittedName>
</protein>
<dbReference type="CDD" id="cd07714">
    <property type="entry name" value="RNaseJ_MBL-fold"/>
    <property type="match status" value="1"/>
</dbReference>
<evidence type="ECO:0000259" key="7">
    <source>
        <dbReference type="SMART" id="SM00849"/>
    </source>
</evidence>
<name>A0A916VRE5_9RHOB</name>
<reference evidence="8" key="1">
    <citation type="journal article" date="2014" name="Int. J. Syst. Evol. Microbiol.">
        <title>Complete genome sequence of Corynebacterium casei LMG S-19264T (=DSM 44701T), isolated from a smear-ripened cheese.</title>
        <authorList>
            <consortium name="US DOE Joint Genome Institute (JGI-PGF)"/>
            <person name="Walter F."/>
            <person name="Albersmeier A."/>
            <person name="Kalinowski J."/>
            <person name="Ruckert C."/>
        </authorList>
    </citation>
    <scope>NUCLEOTIDE SEQUENCE</scope>
    <source>
        <strain evidence="8">CGMCC 1.15880</strain>
    </source>
</reference>
<evidence type="ECO:0000256" key="4">
    <source>
        <dbReference type="ARBA" id="ARBA00022833"/>
    </source>
</evidence>
<dbReference type="GO" id="GO:0004527">
    <property type="term" value="F:exonuclease activity"/>
    <property type="evidence" value="ECO:0007669"/>
    <property type="project" value="UniProtKB-KW"/>
</dbReference>
<keyword evidence="5" id="KW-0269">Exonuclease</keyword>
<dbReference type="Pfam" id="PF22505">
    <property type="entry name" value="RNase_J_b_CASP"/>
    <property type="match status" value="1"/>
</dbReference>
<dbReference type="GO" id="GO:0046872">
    <property type="term" value="F:metal ion binding"/>
    <property type="evidence" value="ECO:0007669"/>
    <property type="project" value="UniProtKB-KW"/>
</dbReference>
<dbReference type="RefSeq" id="WP_188675384.1">
    <property type="nucleotide sequence ID" value="NZ_BMKA01000003.1"/>
</dbReference>
<dbReference type="Gene3D" id="3.40.50.10710">
    <property type="entry name" value="Metallo-hydrolase/oxidoreductase"/>
    <property type="match status" value="1"/>
</dbReference>
<dbReference type="InterPro" id="IPR036866">
    <property type="entry name" value="RibonucZ/Hydroxyglut_hydro"/>
</dbReference>
<keyword evidence="1" id="KW-0540">Nuclease</keyword>
<proteinExistence type="predicted"/>
<dbReference type="InterPro" id="IPR011108">
    <property type="entry name" value="RMMBL"/>
</dbReference>
<keyword evidence="6" id="KW-0694">RNA-binding</keyword>